<dbReference type="InterPro" id="IPR011009">
    <property type="entry name" value="Kinase-like_dom_sf"/>
</dbReference>
<dbReference type="EMBL" id="JBBNAF010000013">
    <property type="protein sequence ID" value="KAK9087594.1"/>
    <property type="molecule type" value="Genomic_DNA"/>
</dbReference>
<reference evidence="9 10" key="1">
    <citation type="submission" date="2024-01" db="EMBL/GenBank/DDBJ databases">
        <title>Genome assemblies of Stephania.</title>
        <authorList>
            <person name="Yang L."/>
        </authorList>
    </citation>
    <scope>NUCLEOTIDE SEQUENCE [LARGE SCALE GENOMIC DNA]</scope>
    <source>
        <strain evidence="9">YNDBR</strain>
        <tissue evidence="9">Leaf</tissue>
    </source>
</reference>
<comment type="catalytic activity">
    <reaction evidence="8">
        <text>L-seryl-[protein] + ATP = O-phospho-L-seryl-[protein] + ADP + H(+)</text>
        <dbReference type="Rhea" id="RHEA:17989"/>
        <dbReference type="Rhea" id="RHEA-COMP:9863"/>
        <dbReference type="Rhea" id="RHEA-COMP:11604"/>
        <dbReference type="ChEBI" id="CHEBI:15378"/>
        <dbReference type="ChEBI" id="CHEBI:29999"/>
        <dbReference type="ChEBI" id="CHEBI:30616"/>
        <dbReference type="ChEBI" id="CHEBI:83421"/>
        <dbReference type="ChEBI" id="CHEBI:456216"/>
        <dbReference type="EC" id="2.7.11.1"/>
    </reaction>
</comment>
<dbReference type="PANTHER" id="PTHR22967">
    <property type="entry name" value="SERINE/THREONINE PROTEIN KINASE"/>
    <property type="match status" value="1"/>
</dbReference>
<evidence type="ECO:0000313" key="10">
    <source>
        <dbReference type="Proteomes" id="UP001420932"/>
    </source>
</evidence>
<keyword evidence="5" id="KW-0418">Kinase</keyword>
<evidence type="ECO:0000256" key="6">
    <source>
        <dbReference type="ARBA" id="ARBA00022840"/>
    </source>
</evidence>
<keyword evidence="2" id="KW-0723">Serine/threonine-protein kinase</keyword>
<evidence type="ECO:0000313" key="9">
    <source>
        <dbReference type="EMBL" id="KAK9087594.1"/>
    </source>
</evidence>
<sequence>MEFCEKSLVNVLERIGVGYFEEKQVLTIFRDICNAVFAMHCQSPPVAHRRDGSWNLCDFKATFQQIISALKGPRKWALKKTTLENTRHRYRAPEALRCLLYQICYFKYAFDGESKLQILNGNYQISALPKYSAAILDLIRDMLQASPDDRPDITQARALFDWSFISMNIGMVSC</sequence>
<evidence type="ECO:0000256" key="3">
    <source>
        <dbReference type="ARBA" id="ARBA00022679"/>
    </source>
</evidence>
<comment type="catalytic activity">
    <reaction evidence="7">
        <text>L-threonyl-[protein] + ATP = O-phospho-L-threonyl-[protein] + ADP + H(+)</text>
        <dbReference type="Rhea" id="RHEA:46608"/>
        <dbReference type="Rhea" id="RHEA-COMP:11060"/>
        <dbReference type="Rhea" id="RHEA-COMP:11605"/>
        <dbReference type="ChEBI" id="CHEBI:15378"/>
        <dbReference type="ChEBI" id="CHEBI:30013"/>
        <dbReference type="ChEBI" id="CHEBI:30616"/>
        <dbReference type="ChEBI" id="CHEBI:61977"/>
        <dbReference type="ChEBI" id="CHEBI:456216"/>
        <dbReference type="EC" id="2.7.11.1"/>
    </reaction>
</comment>
<dbReference type="AlphaFoldDB" id="A0AAP0EEY2"/>
<dbReference type="GO" id="GO:0005737">
    <property type="term" value="C:cytoplasm"/>
    <property type="evidence" value="ECO:0007669"/>
    <property type="project" value="TreeGrafter"/>
</dbReference>
<evidence type="ECO:0000256" key="7">
    <source>
        <dbReference type="ARBA" id="ARBA00047899"/>
    </source>
</evidence>
<dbReference type="PANTHER" id="PTHR22967:SF57">
    <property type="entry name" value="AUXILIN, ISOFORM A-RELATED"/>
    <property type="match status" value="1"/>
</dbReference>
<comment type="caution">
    <text evidence="9">The sequence shown here is derived from an EMBL/GenBank/DDBJ whole genome shotgun (WGS) entry which is preliminary data.</text>
</comment>
<dbReference type="GO" id="GO:0005524">
    <property type="term" value="F:ATP binding"/>
    <property type="evidence" value="ECO:0007669"/>
    <property type="project" value="UniProtKB-KW"/>
</dbReference>
<keyword evidence="10" id="KW-1185">Reference proteome</keyword>
<keyword evidence="6" id="KW-0067">ATP-binding</keyword>
<dbReference type="GO" id="GO:0004674">
    <property type="term" value="F:protein serine/threonine kinase activity"/>
    <property type="evidence" value="ECO:0007669"/>
    <property type="project" value="UniProtKB-KW"/>
</dbReference>
<evidence type="ECO:0000256" key="2">
    <source>
        <dbReference type="ARBA" id="ARBA00022527"/>
    </source>
</evidence>
<accession>A0AAP0EEY2</accession>
<keyword evidence="4" id="KW-0547">Nucleotide-binding</keyword>
<protein>
    <recommendedName>
        <fullName evidence="1">non-specific serine/threonine protein kinase</fullName>
        <ecNumber evidence="1">2.7.11.1</ecNumber>
    </recommendedName>
</protein>
<evidence type="ECO:0000256" key="8">
    <source>
        <dbReference type="ARBA" id="ARBA00048679"/>
    </source>
</evidence>
<dbReference type="Gene3D" id="1.10.510.10">
    <property type="entry name" value="Transferase(Phosphotransferase) domain 1"/>
    <property type="match status" value="1"/>
</dbReference>
<evidence type="ECO:0000256" key="5">
    <source>
        <dbReference type="ARBA" id="ARBA00022777"/>
    </source>
</evidence>
<dbReference type="Proteomes" id="UP001420932">
    <property type="component" value="Unassembled WGS sequence"/>
</dbReference>
<gene>
    <name evidence="9" type="ORF">Syun_029988</name>
</gene>
<organism evidence="9 10">
    <name type="scientific">Stephania yunnanensis</name>
    <dbReference type="NCBI Taxonomy" id="152371"/>
    <lineage>
        <taxon>Eukaryota</taxon>
        <taxon>Viridiplantae</taxon>
        <taxon>Streptophyta</taxon>
        <taxon>Embryophyta</taxon>
        <taxon>Tracheophyta</taxon>
        <taxon>Spermatophyta</taxon>
        <taxon>Magnoliopsida</taxon>
        <taxon>Ranunculales</taxon>
        <taxon>Menispermaceae</taxon>
        <taxon>Menispermoideae</taxon>
        <taxon>Cissampelideae</taxon>
        <taxon>Stephania</taxon>
    </lineage>
</organism>
<evidence type="ECO:0000256" key="4">
    <source>
        <dbReference type="ARBA" id="ARBA00022741"/>
    </source>
</evidence>
<name>A0AAP0EEY2_9MAGN</name>
<keyword evidence="3" id="KW-0808">Transferase</keyword>
<proteinExistence type="predicted"/>
<evidence type="ECO:0000256" key="1">
    <source>
        <dbReference type="ARBA" id="ARBA00012513"/>
    </source>
</evidence>
<dbReference type="SUPFAM" id="SSF56112">
    <property type="entry name" value="Protein kinase-like (PK-like)"/>
    <property type="match status" value="1"/>
</dbReference>
<dbReference type="EC" id="2.7.11.1" evidence="1"/>